<dbReference type="EMBL" id="JBDKXB010000001">
    <property type="protein sequence ID" value="MEY6430938.1"/>
    <property type="molecule type" value="Genomic_DNA"/>
</dbReference>
<dbReference type="RefSeq" id="WP_369665318.1">
    <property type="nucleotide sequence ID" value="NZ_JBDKXB010000001.1"/>
</dbReference>
<comment type="caution">
    <text evidence="4">The sequence shown here is derived from an EMBL/GenBank/DDBJ whole genome shotgun (WGS) entry which is preliminary data.</text>
</comment>
<reference evidence="4 5" key="1">
    <citation type="submission" date="2024-05" db="EMBL/GenBank/DDBJ databases">
        <title>Genome Sequence and Characterization of the New Strain Purple Sulfur Bacterium of Genus Thioalkalicoccus.</title>
        <authorList>
            <person name="Bryantseva I.A."/>
            <person name="Kyndt J.A."/>
            <person name="Imhoff J.F."/>
        </authorList>
    </citation>
    <scope>NUCLEOTIDE SEQUENCE [LARGE SCALE GENOMIC DNA]</scope>
    <source>
        <strain evidence="4 5">Um2</strain>
    </source>
</reference>
<dbReference type="InterPro" id="IPR032389">
    <property type="entry name" value="GspB_C"/>
</dbReference>
<protein>
    <submittedName>
        <fullName evidence="4">General secretion pathway protein GspB</fullName>
    </submittedName>
</protein>
<keyword evidence="5" id="KW-1185">Reference proteome</keyword>
<evidence type="ECO:0000256" key="1">
    <source>
        <dbReference type="SAM" id="MobiDB-lite"/>
    </source>
</evidence>
<evidence type="ECO:0000313" key="4">
    <source>
        <dbReference type="EMBL" id="MEY6430938.1"/>
    </source>
</evidence>
<dbReference type="Pfam" id="PF16537">
    <property type="entry name" value="T2SSB"/>
    <property type="match status" value="1"/>
</dbReference>
<feature type="compositionally biased region" description="Low complexity" evidence="1">
    <location>
        <begin position="127"/>
        <end position="136"/>
    </location>
</feature>
<keyword evidence="2" id="KW-0812">Transmembrane</keyword>
<keyword evidence="2" id="KW-0472">Membrane</keyword>
<name>A0ABV4B9B9_9GAMM</name>
<evidence type="ECO:0000256" key="2">
    <source>
        <dbReference type="SAM" id="Phobius"/>
    </source>
</evidence>
<keyword evidence="2" id="KW-1133">Transmembrane helix</keyword>
<evidence type="ECO:0000259" key="3">
    <source>
        <dbReference type="Pfam" id="PF16537"/>
    </source>
</evidence>
<sequence length="266" mass="28188">MSFILEALKKSQQERALGQVPRIDTGLLVEEPAGPRLNPWVGLALGLAFVAVAIALVALWRVVAQPTTAPSPSLTAPLPDAVAWSSPAPVGLTTDRGGDDRAGHRAQAVLEQGAVDVATETLGLRFGPAAPGAEAPAPTPSAGPAPVSAEPGPTGPRSRSIAAGIPEDLVEEITSFREQIRREQQGLPSRDEVADVEPLRPAEQPTLPAFIMTAHVHDADPQRRFVVINSLRYGEGEQTREGLEVLEIQPDGVWLGYGNVQVFRKP</sequence>
<feature type="region of interest" description="Disordered" evidence="1">
    <location>
        <begin position="126"/>
        <end position="161"/>
    </location>
</feature>
<organism evidence="4 5">
    <name type="scientific">Thioalkalicoccus limnaeus</name>
    <dbReference type="NCBI Taxonomy" id="120681"/>
    <lineage>
        <taxon>Bacteria</taxon>
        <taxon>Pseudomonadati</taxon>
        <taxon>Pseudomonadota</taxon>
        <taxon>Gammaproteobacteria</taxon>
        <taxon>Chromatiales</taxon>
        <taxon>Chromatiaceae</taxon>
        <taxon>Thioalkalicoccus</taxon>
    </lineage>
</organism>
<evidence type="ECO:0000313" key="5">
    <source>
        <dbReference type="Proteomes" id="UP001564408"/>
    </source>
</evidence>
<accession>A0ABV4B9B9</accession>
<feature type="domain" description="Type II secretion system protein GspB C-terminal" evidence="3">
    <location>
        <begin position="207"/>
        <end position="259"/>
    </location>
</feature>
<feature type="transmembrane region" description="Helical" evidence="2">
    <location>
        <begin position="40"/>
        <end position="63"/>
    </location>
</feature>
<dbReference type="Proteomes" id="UP001564408">
    <property type="component" value="Unassembled WGS sequence"/>
</dbReference>
<gene>
    <name evidence="4" type="ORF">ABC977_00770</name>
</gene>
<proteinExistence type="predicted"/>